<evidence type="ECO:0000313" key="7">
    <source>
        <dbReference type="EMBL" id="KAJ3574766.1"/>
    </source>
</evidence>
<dbReference type="Proteomes" id="UP001213000">
    <property type="component" value="Unassembled WGS sequence"/>
</dbReference>
<dbReference type="PANTHER" id="PTHR31001">
    <property type="entry name" value="UNCHARACTERIZED TRANSCRIPTIONAL REGULATORY PROTEIN"/>
    <property type="match status" value="1"/>
</dbReference>
<feature type="compositionally biased region" description="Basic and acidic residues" evidence="5">
    <location>
        <begin position="291"/>
        <end position="301"/>
    </location>
</feature>
<dbReference type="SMART" id="SM00906">
    <property type="entry name" value="Fungal_trans"/>
    <property type="match status" value="1"/>
</dbReference>
<evidence type="ECO:0000256" key="5">
    <source>
        <dbReference type="SAM" id="MobiDB-lite"/>
    </source>
</evidence>
<gene>
    <name evidence="7" type="ORF">NP233_g1545</name>
</gene>
<dbReference type="Pfam" id="PF00172">
    <property type="entry name" value="Zn_clus"/>
    <property type="match status" value="1"/>
</dbReference>
<comment type="subcellular location">
    <subcellularLocation>
        <location evidence="1">Nucleus</location>
    </subcellularLocation>
</comment>
<keyword evidence="8" id="KW-1185">Reference proteome</keyword>
<dbReference type="PROSITE" id="PS50048">
    <property type="entry name" value="ZN2_CY6_FUNGAL_2"/>
    <property type="match status" value="1"/>
</dbReference>
<reference evidence="7" key="1">
    <citation type="submission" date="2022-07" db="EMBL/GenBank/DDBJ databases">
        <title>Genome Sequence of Leucocoprinus birnbaumii.</title>
        <authorList>
            <person name="Buettner E."/>
        </authorList>
    </citation>
    <scope>NUCLEOTIDE SEQUENCE</scope>
    <source>
        <strain evidence="7">VT141</strain>
    </source>
</reference>
<dbReference type="Pfam" id="PF04082">
    <property type="entry name" value="Fungal_trans"/>
    <property type="match status" value="1"/>
</dbReference>
<organism evidence="7 8">
    <name type="scientific">Leucocoprinus birnbaumii</name>
    <dbReference type="NCBI Taxonomy" id="56174"/>
    <lineage>
        <taxon>Eukaryota</taxon>
        <taxon>Fungi</taxon>
        <taxon>Dikarya</taxon>
        <taxon>Basidiomycota</taxon>
        <taxon>Agaricomycotina</taxon>
        <taxon>Agaricomycetes</taxon>
        <taxon>Agaricomycetidae</taxon>
        <taxon>Agaricales</taxon>
        <taxon>Agaricineae</taxon>
        <taxon>Agaricaceae</taxon>
        <taxon>Leucocoprinus</taxon>
    </lineage>
</organism>
<keyword evidence="3" id="KW-0539">Nucleus</keyword>
<keyword evidence="2" id="KW-0479">Metal-binding</keyword>
<feature type="region of interest" description="Disordered" evidence="5">
    <location>
        <begin position="688"/>
        <end position="728"/>
    </location>
</feature>
<proteinExistence type="predicted"/>
<dbReference type="GO" id="GO:0008270">
    <property type="term" value="F:zinc ion binding"/>
    <property type="evidence" value="ECO:0007669"/>
    <property type="project" value="InterPro"/>
</dbReference>
<dbReference type="Gene3D" id="4.10.240.10">
    <property type="entry name" value="Zn(2)-C6 fungal-type DNA-binding domain"/>
    <property type="match status" value="1"/>
</dbReference>
<protein>
    <recommendedName>
        <fullName evidence="6">Zn(2)-C6 fungal-type domain-containing protein</fullName>
    </recommendedName>
</protein>
<dbReference type="InterPro" id="IPR001138">
    <property type="entry name" value="Zn2Cys6_DnaBD"/>
</dbReference>
<dbReference type="InterPro" id="IPR050613">
    <property type="entry name" value="Sec_Metabolite_Reg"/>
</dbReference>
<feature type="compositionally biased region" description="Low complexity" evidence="5">
    <location>
        <begin position="696"/>
        <end position="728"/>
    </location>
</feature>
<dbReference type="PANTHER" id="PTHR31001:SF56">
    <property type="entry name" value="ZN(2)-C6 FUNGAL-TYPE DOMAIN-CONTAINING PROTEIN"/>
    <property type="match status" value="1"/>
</dbReference>
<dbReference type="CDD" id="cd12148">
    <property type="entry name" value="fungal_TF_MHR"/>
    <property type="match status" value="1"/>
</dbReference>
<feature type="compositionally biased region" description="Polar residues" evidence="5">
    <location>
        <begin position="745"/>
        <end position="759"/>
    </location>
</feature>
<evidence type="ECO:0000313" key="8">
    <source>
        <dbReference type="Proteomes" id="UP001213000"/>
    </source>
</evidence>
<dbReference type="SUPFAM" id="SSF57701">
    <property type="entry name" value="Zn2/Cys6 DNA-binding domain"/>
    <property type="match status" value="1"/>
</dbReference>
<dbReference type="InterPro" id="IPR036864">
    <property type="entry name" value="Zn2-C6_fun-type_DNA-bd_sf"/>
</dbReference>
<dbReference type="GO" id="GO:0003677">
    <property type="term" value="F:DNA binding"/>
    <property type="evidence" value="ECO:0007669"/>
    <property type="project" value="InterPro"/>
</dbReference>
<keyword evidence="4" id="KW-0175">Coiled coil</keyword>
<dbReference type="AlphaFoldDB" id="A0AAD5W205"/>
<feature type="region of interest" description="Disordered" evidence="5">
    <location>
        <begin position="808"/>
        <end position="869"/>
    </location>
</feature>
<dbReference type="GO" id="GO:0000981">
    <property type="term" value="F:DNA-binding transcription factor activity, RNA polymerase II-specific"/>
    <property type="evidence" value="ECO:0007669"/>
    <property type="project" value="InterPro"/>
</dbReference>
<dbReference type="GO" id="GO:0005634">
    <property type="term" value="C:nucleus"/>
    <property type="evidence" value="ECO:0007669"/>
    <property type="project" value="UniProtKB-SubCell"/>
</dbReference>
<evidence type="ECO:0000256" key="1">
    <source>
        <dbReference type="ARBA" id="ARBA00004123"/>
    </source>
</evidence>
<evidence type="ECO:0000256" key="3">
    <source>
        <dbReference type="ARBA" id="ARBA00023242"/>
    </source>
</evidence>
<feature type="region of interest" description="Disordered" evidence="5">
    <location>
        <begin position="276"/>
        <end position="301"/>
    </location>
</feature>
<feature type="domain" description="Zn(2)-C6 fungal-type" evidence="6">
    <location>
        <begin position="36"/>
        <end position="60"/>
    </location>
</feature>
<evidence type="ECO:0000259" key="6">
    <source>
        <dbReference type="PROSITE" id="PS50048"/>
    </source>
</evidence>
<feature type="compositionally biased region" description="Pro residues" evidence="5">
    <location>
        <begin position="820"/>
        <end position="832"/>
    </location>
</feature>
<feature type="compositionally biased region" description="Low complexity" evidence="5">
    <location>
        <begin position="278"/>
        <end position="290"/>
    </location>
</feature>
<dbReference type="CDD" id="cd00067">
    <property type="entry name" value="GAL4"/>
    <property type="match status" value="1"/>
</dbReference>
<feature type="compositionally biased region" description="Polar residues" evidence="5">
    <location>
        <begin position="837"/>
        <end position="846"/>
    </location>
</feature>
<feature type="compositionally biased region" description="Low complexity" evidence="5">
    <location>
        <begin position="847"/>
        <end position="861"/>
    </location>
</feature>
<comment type="caution">
    <text evidence="7">The sequence shown here is derived from an EMBL/GenBank/DDBJ whole genome shotgun (WGS) entry which is preliminary data.</text>
</comment>
<dbReference type="EMBL" id="JANIEX010000058">
    <property type="protein sequence ID" value="KAJ3574766.1"/>
    <property type="molecule type" value="Genomic_DNA"/>
</dbReference>
<feature type="region of interest" description="Disordered" evidence="5">
    <location>
        <begin position="742"/>
        <end position="786"/>
    </location>
</feature>
<evidence type="ECO:0000256" key="2">
    <source>
        <dbReference type="ARBA" id="ARBA00022723"/>
    </source>
</evidence>
<feature type="coiled-coil region" evidence="4">
    <location>
        <begin position="86"/>
        <end position="113"/>
    </location>
</feature>
<dbReference type="GO" id="GO:0006351">
    <property type="term" value="P:DNA-templated transcription"/>
    <property type="evidence" value="ECO:0007669"/>
    <property type="project" value="InterPro"/>
</dbReference>
<dbReference type="InterPro" id="IPR007219">
    <property type="entry name" value="XnlR_reg_dom"/>
</dbReference>
<sequence>MPVDTTRVILTRRSQRKVTEEEMRDIDMKRIRGELSCAECRRLKLKCDKKVPCGSCVRRGCDNLRLTSFEGILSAGQGTRFILADTDQLHKKIAEMSNRIRQLEDALAILQVTVSDQPHPLLREDLLKLKFGSEAIDPKTSDGDGEEDAVASLDALGTLTLEDTGVSRYYGRSAGAETLMMASETDESTTGSDTEETEDARLPLSPELESLGNRFPFTRINMHDSTTLGMLESHLPPQERASSLVESYCNHASYFYRPVKQDELLNDLLPRIYSNAKSSSTSNESSPGSDSSREESQPVEHTQPHDLATLFFILALGALLDLDLPPYNSQAEHYYDLGRAALSLKAVYESPSLSTVGAMGLMSTYHSHAGRKYSRDSAWCIMVFAAKLAQSIGLHRDSARWRMDPAMVQKRRNLFWETYASDVSHSLALGRPPTIHLSYVDCELPLDEEATLDNEGTEQHGFWRMKHIFAKDIFNAVAEATLAAKTPSYKMILDLDHKVRELSFAAAFKPYATREDGEEEFYSSSLSLRGFYASQHRTVMLDHPANPLLSPFAPSFLTAYRSASIVIRAAAHQFERSAVIVGTVVTRSPNSAVAASALLDLDLAVELFERTAPQSYRARVALSVLRKLKETATCSYHQSCSSTLAAQEGGDGSSMALDPQLSNLFCTQSLRDAEDELAIFGGQTRVLTRKTRHKSTGGTTSHSSPEGSTPSQTTSPISSPPFNFSSMPDVHPSLIEYLKHDSMRKTQGPSRSQTMHTTNPSPPMAPVHPQRPGRRASSDSSSRKDMGEMYSSFMGYLADKSVSHLPYPPGILPPSMQNYRPPPTQSNPPPNSSVPSGINQWEQATASRGPQPSSRQAPPSQTTALSGMPATADASALNAWMSLDPANAGFQTSAQSNQYYSGMNSASSNAMDSFMMSPQGGMGGTAYSSGRMDSMSLQSYGVDSYSNGSNFFPGAAAAPFAQSQNHPVDPMVEMGLTSESEMDEGWLSFMRECGIMDNGRPPRVLIGFSEHIRWFFFWIWGFVEI</sequence>
<name>A0AAD5W205_9AGAR</name>
<accession>A0AAD5W205</accession>
<evidence type="ECO:0000256" key="4">
    <source>
        <dbReference type="SAM" id="Coils"/>
    </source>
</evidence>
<feature type="region of interest" description="Disordered" evidence="5">
    <location>
        <begin position="181"/>
        <end position="200"/>
    </location>
</feature>